<dbReference type="EMBL" id="CP001635">
    <property type="protein sequence ID" value="ACS18882.1"/>
    <property type="molecule type" value="Genomic_DNA"/>
</dbReference>
<protein>
    <submittedName>
        <fullName evidence="1">Uncharacterized protein</fullName>
    </submittedName>
</protein>
<proteinExistence type="predicted"/>
<evidence type="ECO:0000313" key="1">
    <source>
        <dbReference type="EMBL" id="ACS18882.1"/>
    </source>
</evidence>
<dbReference type="AlphaFoldDB" id="C5CXM6"/>
<name>C5CXM6_VARPS</name>
<dbReference type="HOGENOM" id="CLU_2332821_0_0_4"/>
<sequence>MKTCSYLTLLVHNHVRRAAVLPPNELDHLKVICARLAALGRDLRMFGMPNTFAQPPAGELCADVFAQLRREIEATCDATARVVRHNLISWEAAGGENGREGRHA</sequence>
<dbReference type="KEGG" id="vap:Vapar_2248"/>
<accession>C5CXM6</accession>
<organism evidence="1">
    <name type="scientific">Variovorax paradoxus (strain S110)</name>
    <dbReference type="NCBI Taxonomy" id="543728"/>
    <lineage>
        <taxon>Bacteria</taxon>
        <taxon>Pseudomonadati</taxon>
        <taxon>Pseudomonadota</taxon>
        <taxon>Betaproteobacteria</taxon>
        <taxon>Burkholderiales</taxon>
        <taxon>Comamonadaceae</taxon>
        <taxon>Variovorax</taxon>
    </lineage>
</organism>
<gene>
    <name evidence="1" type="ordered locus">Vapar_2248</name>
</gene>
<reference evidence="1" key="1">
    <citation type="submission" date="2009-06" db="EMBL/GenBank/DDBJ databases">
        <title>Complete sequence of chromosome 1 of Variovorax paradoxus S110.</title>
        <authorList>
            <consortium name="US DOE Joint Genome Institute"/>
            <person name="Lucas S."/>
            <person name="Copeland A."/>
            <person name="Lapidus A."/>
            <person name="Glavina del Rio T."/>
            <person name="Tice H."/>
            <person name="Bruce D."/>
            <person name="Goodwin L."/>
            <person name="Pitluck S."/>
            <person name="Chertkov O."/>
            <person name="Brettin T."/>
            <person name="Detter J.C."/>
            <person name="Han C."/>
            <person name="Larimer F."/>
            <person name="Land M."/>
            <person name="Hauser L."/>
            <person name="Kyrpides N."/>
            <person name="Ovchinnikova G."/>
            <person name="Orwin P."/>
            <person name="Leadbetter J.R."/>
            <person name="Spain J.C."/>
            <person name="Han J.I."/>
        </authorList>
    </citation>
    <scope>NUCLEOTIDE SEQUENCE</scope>
    <source>
        <strain evidence="1">S110</strain>
    </source>
</reference>